<accession>A0A7H1DXD3</accession>
<dbReference type="RefSeq" id="WP_188321399.1">
    <property type="nucleotide sequence ID" value="NZ_CP060203.1"/>
</dbReference>
<organism evidence="1 2">
    <name type="scientific">Chryseobacterium manosquense</name>
    <dbReference type="NCBI Taxonomy" id="2754694"/>
    <lineage>
        <taxon>Bacteria</taxon>
        <taxon>Pseudomonadati</taxon>
        <taxon>Bacteroidota</taxon>
        <taxon>Flavobacteriia</taxon>
        <taxon>Flavobacteriales</taxon>
        <taxon>Weeksellaceae</taxon>
        <taxon>Chryseobacterium group</taxon>
        <taxon>Chryseobacterium</taxon>
    </lineage>
</organism>
<dbReference type="AlphaFoldDB" id="A0A7H1DXD3"/>
<protein>
    <submittedName>
        <fullName evidence="1">Uncharacterized protein</fullName>
    </submittedName>
</protein>
<sequence length="247" mass="27973">MIWVKESYFDNDATTLQNYFILSKGAVNGIGSGSSFRKSPTGAINGRMFSNLPLSDILFAIGLEIFKQKGEVALFNEKRAVINVADQSKIFQLTDDYIDKDNLYSLDLIVPEKKADSLYYFMLDNLNRYTGFKSKFKVVPTKCLVLKRTSEKDKIRTKGGKRISTFPRTPSIIQNAPLSVMVNMLNGKTPISLPIIDETNYTSNVDMQISSITTVEKLQKELLQYDLELIEASRNLLMLIVEENNQK</sequence>
<evidence type="ECO:0000313" key="2">
    <source>
        <dbReference type="Proteomes" id="UP000516438"/>
    </source>
</evidence>
<dbReference type="KEGG" id="cmaq:H0S70_01205"/>
<dbReference type="Proteomes" id="UP000516438">
    <property type="component" value="Chromosome"/>
</dbReference>
<dbReference type="EMBL" id="CP060203">
    <property type="protein sequence ID" value="QNS41641.1"/>
    <property type="molecule type" value="Genomic_DNA"/>
</dbReference>
<reference evidence="1 2" key="1">
    <citation type="submission" date="2020-07" db="EMBL/GenBank/DDBJ databases">
        <title>Complete genome and description of Chryseobacterium manosquense strain Marseille-Q2069 sp. nov.</title>
        <authorList>
            <person name="Boxberger M."/>
        </authorList>
    </citation>
    <scope>NUCLEOTIDE SEQUENCE [LARGE SCALE GENOMIC DNA]</scope>
    <source>
        <strain evidence="1 2">Marseille-Q2069</strain>
    </source>
</reference>
<name>A0A7H1DXD3_9FLAO</name>
<keyword evidence="2" id="KW-1185">Reference proteome</keyword>
<gene>
    <name evidence="1" type="ORF">H0S70_01205</name>
</gene>
<evidence type="ECO:0000313" key="1">
    <source>
        <dbReference type="EMBL" id="QNS41641.1"/>
    </source>
</evidence>
<proteinExistence type="predicted"/>